<organism evidence="1 2">
    <name type="scientific">Bifidobacterium aemilianum</name>
    <dbReference type="NCBI Taxonomy" id="2493120"/>
    <lineage>
        <taxon>Bacteria</taxon>
        <taxon>Bacillati</taxon>
        <taxon>Actinomycetota</taxon>
        <taxon>Actinomycetes</taxon>
        <taxon>Bifidobacteriales</taxon>
        <taxon>Bifidobacteriaceae</taxon>
        <taxon>Bifidobacterium</taxon>
    </lineage>
</organism>
<comment type="caution">
    <text evidence="1">The sequence shown here is derived from an EMBL/GenBank/DDBJ whole genome shotgun (WGS) entry which is preliminary data.</text>
</comment>
<reference evidence="1 2" key="1">
    <citation type="submission" date="2017-10" db="EMBL/GenBank/DDBJ databases">
        <title>Bifidobacterium xylocopum sp. nov. and Bifidobacterium aemilianum sp. nov., from the carpenter bee (Xylocopa violacea) digestive tract.</title>
        <authorList>
            <person name="Alberoni D."/>
            <person name="Baffoni L."/>
            <person name="Di Gioia D."/>
            <person name="Gaggia F."/>
            <person name="Biavati B."/>
        </authorList>
    </citation>
    <scope>NUCLEOTIDE SEQUENCE [LARGE SCALE GENOMIC DNA]</scope>
    <source>
        <strain evidence="1 2">XV10</strain>
    </source>
</reference>
<keyword evidence="2" id="KW-1185">Reference proteome</keyword>
<evidence type="ECO:0000313" key="1">
    <source>
        <dbReference type="EMBL" id="RBP97873.1"/>
    </source>
</evidence>
<evidence type="ECO:0008006" key="3">
    <source>
        <dbReference type="Google" id="ProtNLM"/>
    </source>
</evidence>
<sequence length="217" mass="23556">MADDVMADDVSAPNVVMFDFLERMRRQRCMPSHEDQTLIDSMACVSGDAALRDAVIVKCIDPGLARDTFDLIASDSSQRAALVHDQVVRVLDQASYNVRDVMDREFHQDVPAAFDAYAALIDHESERVGAYGVAAYLSWLQGDDDDTLKAHCDRVLALDPDFKLVSKVVGPAHARGNDPAWQLEARGLGDAVSLGGSGAMDYPSASSRDSRGRGQAL</sequence>
<evidence type="ECO:0000313" key="2">
    <source>
        <dbReference type="Proteomes" id="UP000252530"/>
    </source>
</evidence>
<gene>
    <name evidence="1" type="ORF">CRD60_04630</name>
</gene>
<dbReference type="Proteomes" id="UP000252530">
    <property type="component" value="Unassembled WGS sequence"/>
</dbReference>
<dbReference type="EMBL" id="PDCG01000003">
    <property type="protein sequence ID" value="RBP97873.1"/>
    <property type="molecule type" value="Genomic_DNA"/>
</dbReference>
<name>A0A366K9S2_9BIFI</name>
<accession>A0A366K9S2</accession>
<proteinExistence type="predicted"/>
<dbReference type="AlphaFoldDB" id="A0A366K9S2"/>
<protein>
    <recommendedName>
        <fullName evidence="3">DUF4192 domain-containing protein</fullName>
    </recommendedName>
</protein>